<reference evidence="3" key="1">
    <citation type="journal article" date="2019" name="Int. J. Syst. Evol. Microbiol.">
        <title>The Global Catalogue of Microorganisms (GCM) 10K type strain sequencing project: providing services to taxonomists for standard genome sequencing and annotation.</title>
        <authorList>
            <consortium name="The Broad Institute Genomics Platform"/>
            <consortium name="The Broad Institute Genome Sequencing Center for Infectious Disease"/>
            <person name="Wu L."/>
            <person name="Ma J."/>
        </authorList>
    </citation>
    <scope>NUCLEOTIDE SEQUENCE [LARGE SCALE GENOMIC DNA]</scope>
    <source>
        <strain evidence="3">CGMCC 1.15420</strain>
    </source>
</reference>
<evidence type="ECO:0000256" key="1">
    <source>
        <dbReference type="SAM" id="MobiDB-lite"/>
    </source>
</evidence>
<name>A0ABQ1VU28_9BACL</name>
<feature type="region of interest" description="Disordered" evidence="1">
    <location>
        <begin position="124"/>
        <end position="143"/>
    </location>
</feature>
<comment type="caution">
    <text evidence="2">The sequence shown here is derived from an EMBL/GenBank/DDBJ whole genome shotgun (WGS) entry which is preliminary data.</text>
</comment>
<dbReference type="RefSeq" id="WP_120464626.1">
    <property type="nucleotide sequence ID" value="NZ_BMIW01000013.1"/>
</dbReference>
<keyword evidence="3" id="KW-1185">Reference proteome</keyword>
<organism evidence="2 3">
    <name type="scientific">Paenibacillus aceti</name>
    <dbReference type="NCBI Taxonomy" id="1820010"/>
    <lineage>
        <taxon>Bacteria</taxon>
        <taxon>Bacillati</taxon>
        <taxon>Bacillota</taxon>
        <taxon>Bacilli</taxon>
        <taxon>Bacillales</taxon>
        <taxon>Paenibacillaceae</taxon>
        <taxon>Paenibacillus</taxon>
    </lineage>
</organism>
<evidence type="ECO:0000313" key="2">
    <source>
        <dbReference type="EMBL" id="GGF99113.1"/>
    </source>
</evidence>
<evidence type="ECO:0008006" key="4">
    <source>
        <dbReference type="Google" id="ProtNLM"/>
    </source>
</evidence>
<gene>
    <name evidence="2" type="ORF">GCM10010913_21120</name>
</gene>
<sequence>MRKFIAGVIAGVLLFGLAFVFTDTVKSLTAAETGIYNIKKKDGTPVSEGVVIHGTVYAPVRAMADAVGCPLSVEGKTIIIEGSGKPPMIQTMASASSEEDQLLAEINSYKANIKTMKRVIDKLEEEKTKEVNPGTPQGPASDP</sequence>
<evidence type="ECO:0000313" key="3">
    <source>
        <dbReference type="Proteomes" id="UP000608420"/>
    </source>
</evidence>
<protein>
    <recommendedName>
        <fullName evidence="4">Copper amine oxidase-like N-terminal domain-containing protein</fullName>
    </recommendedName>
</protein>
<dbReference type="Proteomes" id="UP000608420">
    <property type="component" value="Unassembled WGS sequence"/>
</dbReference>
<dbReference type="EMBL" id="BMIW01000013">
    <property type="protein sequence ID" value="GGF99113.1"/>
    <property type="molecule type" value="Genomic_DNA"/>
</dbReference>
<proteinExistence type="predicted"/>
<accession>A0ABQ1VU28</accession>